<feature type="compositionally biased region" description="Acidic residues" evidence="1">
    <location>
        <begin position="225"/>
        <end position="237"/>
    </location>
</feature>
<feature type="region of interest" description="Disordered" evidence="1">
    <location>
        <begin position="137"/>
        <end position="157"/>
    </location>
</feature>
<protein>
    <submittedName>
        <fullName evidence="2">Uncharacterized protein</fullName>
    </submittedName>
</protein>
<organism evidence="2 3">
    <name type="scientific">Meristemomyces frigidus</name>
    <dbReference type="NCBI Taxonomy" id="1508187"/>
    <lineage>
        <taxon>Eukaryota</taxon>
        <taxon>Fungi</taxon>
        <taxon>Dikarya</taxon>
        <taxon>Ascomycota</taxon>
        <taxon>Pezizomycotina</taxon>
        <taxon>Dothideomycetes</taxon>
        <taxon>Dothideomycetidae</taxon>
        <taxon>Mycosphaerellales</taxon>
        <taxon>Teratosphaeriaceae</taxon>
        <taxon>Meristemomyces</taxon>
    </lineage>
</organism>
<feature type="compositionally biased region" description="Polar residues" evidence="1">
    <location>
        <begin position="185"/>
        <end position="206"/>
    </location>
</feature>
<proteinExistence type="predicted"/>
<evidence type="ECO:0000313" key="3">
    <source>
        <dbReference type="Proteomes" id="UP001310890"/>
    </source>
</evidence>
<comment type="caution">
    <text evidence="2">The sequence shown here is derived from an EMBL/GenBank/DDBJ whole genome shotgun (WGS) entry which is preliminary data.</text>
</comment>
<evidence type="ECO:0000313" key="2">
    <source>
        <dbReference type="EMBL" id="KAK5114313.1"/>
    </source>
</evidence>
<feature type="compositionally biased region" description="Low complexity" evidence="1">
    <location>
        <begin position="463"/>
        <end position="480"/>
    </location>
</feature>
<feature type="compositionally biased region" description="Basic and acidic residues" evidence="1">
    <location>
        <begin position="368"/>
        <end position="378"/>
    </location>
</feature>
<feature type="compositionally biased region" description="Polar residues" evidence="1">
    <location>
        <begin position="379"/>
        <end position="388"/>
    </location>
</feature>
<gene>
    <name evidence="2" type="ORF">LTR62_002564</name>
</gene>
<feature type="region of interest" description="Disordered" evidence="1">
    <location>
        <begin position="1"/>
        <end position="115"/>
    </location>
</feature>
<feature type="compositionally biased region" description="Polar residues" evidence="1">
    <location>
        <begin position="137"/>
        <end position="149"/>
    </location>
</feature>
<name>A0AAN7TGQ5_9PEZI</name>
<reference evidence="2" key="1">
    <citation type="submission" date="2023-08" db="EMBL/GenBank/DDBJ databases">
        <title>Black Yeasts Isolated from many extreme environments.</title>
        <authorList>
            <person name="Coleine C."/>
            <person name="Stajich J.E."/>
            <person name="Selbmann L."/>
        </authorList>
    </citation>
    <scope>NUCLEOTIDE SEQUENCE</scope>
    <source>
        <strain evidence="2">CCFEE 5401</strain>
    </source>
</reference>
<feature type="compositionally biased region" description="Basic and acidic residues" evidence="1">
    <location>
        <begin position="210"/>
        <end position="224"/>
    </location>
</feature>
<feature type="compositionally biased region" description="Low complexity" evidence="1">
    <location>
        <begin position="413"/>
        <end position="441"/>
    </location>
</feature>
<dbReference type="EMBL" id="JAVRRL010000018">
    <property type="protein sequence ID" value="KAK5114313.1"/>
    <property type="molecule type" value="Genomic_DNA"/>
</dbReference>
<feature type="compositionally biased region" description="Basic and acidic residues" evidence="1">
    <location>
        <begin position="10"/>
        <end position="28"/>
    </location>
</feature>
<evidence type="ECO:0000256" key="1">
    <source>
        <dbReference type="SAM" id="MobiDB-lite"/>
    </source>
</evidence>
<sequence>MSGNPFRRQRLPDEVTHIDTNGDAREAIPTKTKKKKKGVIQTPPHSPEERRPSIPRRFSDGLNGSPPPPLRRLEDEDSDSTATTADSNLDQALFTARNSGPPPTSFGVQSSSRAPYNPFARTLATSEAVFGLYGGQELSSSRAESNGSSKRGPGIGKTALDVDVFKNILLTGSATPSPPNGGAGRQSQQDSTSNTETSSLSKQSIFDNMLEAHPESPRTSFDEHLDVEDDDDGDDEQSSLMGPVSSRPVAEGPPAPPKQKHGRAFPQTVSFADFDETIPDTALHIPLRLQNTPVSSGYLERPTLQRSPSDLNKPLPLPPAGRPSADEANSQAPTQASDHNLDMPVADEQPTQQARKAPPPPPTARRRGQPDVDGRVRSDSNLSKTSLAPSEPIVAPQDSSERTSLGPPPPPMARRAQAAPSSAIQTSPKPASPATTPQPTKAIPPPPPRRLGSQRGSSAVRTPSNASRSSIPRSDSLSGSPAPPAPPPRRTAGTRRDSTENGPPPNTMNNRRPSHETRRFSGQSFGSDRAPSLHSLQRVHEPDEETALSEAVESAKQADKDYLADLDAFQAEIEALRAQSARNG</sequence>
<feature type="compositionally biased region" description="Polar residues" evidence="1">
    <location>
        <begin position="327"/>
        <end position="338"/>
    </location>
</feature>
<feature type="region of interest" description="Disordered" evidence="1">
    <location>
        <begin position="170"/>
        <end position="556"/>
    </location>
</feature>
<dbReference type="Proteomes" id="UP001310890">
    <property type="component" value="Unassembled WGS sequence"/>
</dbReference>
<dbReference type="AlphaFoldDB" id="A0AAN7TGQ5"/>
<accession>A0AAN7TGQ5</accession>